<dbReference type="VEuPathDB" id="FungiDB:MPH_04104"/>
<dbReference type="HOGENOM" id="CLU_1434683_0_0_1"/>
<protein>
    <submittedName>
        <fullName evidence="1">Uncharacterized protein</fullName>
    </submittedName>
</protein>
<dbReference type="eggNOG" id="ENOG502RNFK">
    <property type="taxonomic scope" value="Eukaryota"/>
</dbReference>
<dbReference type="EMBL" id="AHHD01000183">
    <property type="protein sequence ID" value="EKG18631.1"/>
    <property type="molecule type" value="Genomic_DNA"/>
</dbReference>
<evidence type="ECO:0000313" key="1">
    <source>
        <dbReference type="EMBL" id="EKG18631.1"/>
    </source>
</evidence>
<dbReference type="SUPFAM" id="SSF54427">
    <property type="entry name" value="NTF2-like"/>
    <property type="match status" value="1"/>
</dbReference>
<gene>
    <name evidence="1" type="ORF">MPH_04104</name>
</gene>
<name>K2R8B2_MACPH</name>
<dbReference type="Proteomes" id="UP000007129">
    <property type="component" value="Unassembled WGS sequence"/>
</dbReference>
<comment type="caution">
    <text evidence="1">The sequence shown here is derived from an EMBL/GenBank/DDBJ whole genome shotgun (WGS) entry which is preliminary data.</text>
</comment>
<evidence type="ECO:0000313" key="2">
    <source>
        <dbReference type="Proteomes" id="UP000007129"/>
    </source>
</evidence>
<dbReference type="InParanoid" id="K2R8B2"/>
<dbReference type="AlphaFoldDB" id="K2R8B2"/>
<dbReference type="OrthoDB" id="5398185at2759"/>
<organism evidence="1 2">
    <name type="scientific">Macrophomina phaseolina (strain MS6)</name>
    <name type="common">Charcoal rot fungus</name>
    <dbReference type="NCBI Taxonomy" id="1126212"/>
    <lineage>
        <taxon>Eukaryota</taxon>
        <taxon>Fungi</taxon>
        <taxon>Dikarya</taxon>
        <taxon>Ascomycota</taxon>
        <taxon>Pezizomycotina</taxon>
        <taxon>Dothideomycetes</taxon>
        <taxon>Dothideomycetes incertae sedis</taxon>
        <taxon>Botryosphaeriales</taxon>
        <taxon>Botryosphaeriaceae</taxon>
        <taxon>Macrophomina</taxon>
    </lineage>
</organism>
<reference evidence="1 2" key="1">
    <citation type="journal article" date="2012" name="BMC Genomics">
        <title>Tools to kill: Genome of one of the most destructive plant pathogenic fungi Macrophomina phaseolina.</title>
        <authorList>
            <person name="Islam M.S."/>
            <person name="Haque M.S."/>
            <person name="Islam M.M."/>
            <person name="Emdad E.M."/>
            <person name="Halim A."/>
            <person name="Hossen Q.M.M."/>
            <person name="Hossain M.Z."/>
            <person name="Ahmed B."/>
            <person name="Rahim S."/>
            <person name="Rahman M.S."/>
            <person name="Alam M.M."/>
            <person name="Hou S."/>
            <person name="Wan X."/>
            <person name="Saito J.A."/>
            <person name="Alam M."/>
        </authorList>
    </citation>
    <scope>NUCLEOTIDE SEQUENCE [LARGE SCALE GENOMIC DNA]</scope>
    <source>
        <strain evidence="1 2">MS6</strain>
    </source>
</reference>
<proteinExistence type="predicted"/>
<sequence length="189" mass="21007">MSLLLPVISPNSTIIPISTIYYPLGVGMDLPLHIDDMRFTSATYSDAAFRNHNYKVMLREGNWTIAAAQAKGVNDGTVAEYDLITIARWNGGLMMEGYLWTDDPSVYRHLDLLPAVSNLTGTRQGLLVLPPYLAPEPINTIGKGFDPLHYNIARWRDGMIVEMRASVDSYPRRSGNFILTSDEFVAASP</sequence>
<dbReference type="InterPro" id="IPR032710">
    <property type="entry name" value="NTF2-like_dom_sf"/>
</dbReference>
<accession>K2R8B2</accession>